<dbReference type="SUPFAM" id="SSF53335">
    <property type="entry name" value="S-adenosyl-L-methionine-dependent methyltransferases"/>
    <property type="match status" value="1"/>
</dbReference>
<comment type="caution">
    <text evidence="5">The sequence shown here is derived from an EMBL/GenBank/DDBJ whole genome shotgun (WGS) entry which is preliminary data.</text>
</comment>
<dbReference type="Proteomes" id="UP000230750">
    <property type="component" value="Unassembled WGS sequence"/>
</dbReference>
<comment type="similarity">
    <text evidence="1">Belongs to the methyltransferase superfamily.</text>
</comment>
<dbReference type="Gene3D" id="3.40.50.150">
    <property type="entry name" value="Vaccinia Virus protein VP39"/>
    <property type="match status" value="1"/>
</dbReference>
<dbReference type="InterPro" id="IPR025714">
    <property type="entry name" value="Methyltranfer_dom"/>
</dbReference>
<dbReference type="GO" id="GO:0032259">
    <property type="term" value="P:methylation"/>
    <property type="evidence" value="ECO:0007669"/>
    <property type="project" value="UniProtKB-KW"/>
</dbReference>
<name>A0A2G8K9M4_STIJA</name>
<proteinExistence type="inferred from homology"/>
<organism evidence="5 6">
    <name type="scientific">Stichopus japonicus</name>
    <name type="common">Sea cucumber</name>
    <dbReference type="NCBI Taxonomy" id="307972"/>
    <lineage>
        <taxon>Eukaryota</taxon>
        <taxon>Metazoa</taxon>
        <taxon>Echinodermata</taxon>
        <taxon>Eleutherozoa</taxon>
        <taxon>Echinozoa</taxon>
        <taxon>Holothuroidea</taxon>
        <taxon>Aspidochirotacea</taxon>
        <taxon>Aspidochirotida</taxon>
        <taxon>Stichopodidae</taxon>
        <taxon>Apostichopus</taxon>
    </lineage>
</organism>
<dbReference type="CDD" id="cd02440">
    <property type="entry name" value="AdoMet_MTases"/>
    <property type="match status" value="1"/>
</dbReference>
<evidence type="ECO:0000256" key="1">
    <source>
        <dbReference type="ARBA" id="ARBA00008361"/>
    </source>
</evidence>
<protein>
    <submittedName>
        <fullName evidence="5">Putative methyltransferase-like protein 12, mitochondrial</fullName>
    </submittedName>
</protein>
<dbReference type="AlphaFoldDB" id="A0A2G8K9M4"/>
<dbReference type="InterPro" id="IPR051419">
    <property type="entry name" value="Lys/N-term_MeTrsfase_sf"/>
</dbReference>
<keyword evidence="3 5" id="KW-0808">Transferase</keyword>
<dbReference type="Pfam" id="PF13847">
    <property type="entry name" value="Methyltransf_31"/>
    <property type="match status" value="1"/>
</dbReference>
<accession>A0A2G8K9M4</accession>
<dbReference type="GO" id="GO:0008168">
    <property type="term" value="F:methyltransferase activity"/>
    <property type="evidence" value="ECO:0007669"/>
    <property type="project" value="UniProtKB-KW"/>
</dbReference>
<sequence>MAIRIIHFVAWKGIPNIHKRFSYCWHRSKLQQFRCYDTKLTTEELVKQMGKRSYWDEFYQQKARQESSFDWFFEYDLIRYDVDEIISSAVKKTPSRYLKVLDIGCGTSSFAHQIAGQHKSKITVWCVDFSQEALVSLKKTQDEHCHGETLSNVDYIVADGFNLPLPNAAFDIIFEKGTLDSLLKSSSLKLKVDKYLTEMMRLLSKNGLYCRFRMKIQTFDYLC</sequence>
<keyword evidence="2 5" id="KW-0489">Methyltransferase</keyword>
<dbReference type="InterPro" id="IPR029063">
    <property type="entry name" value="SAM-dependent_MTases_sf"/>
</dbReference>
<evidence type="ECO:0000256" key="3">
    <source>
        <dbReference type="ARBA" id="ARBA00022679"/>
    </source>
</evidence>
<gene>
    <name evidence="5" type="ORF">BSL78_18469</name>
</gene>
<feature type="domain" description="Methyltransferase" evidence="4">
    <location>
        <begin position="98"/>
        <end position="210"/>
    </location>
</feature>
<evidence type="ECO:0000313" key="5">
    <source>
        <dbReference type="EMBL" id="PIK44675.1"/>
    </source>
</evidence>
<evidence type="ECO:0000256" key="2">
    <source>
        <dbReference type="ARBA" id="ARBA00022603"/>
    </source>
</evidence>
<evidence type="ECO:0000259" key="4">
    <source>
        <dbReference type="Pfam" id="PF13847"/>
    </source>
</evidence>
<keyword evidence="6" id="KW-1185">Reference proteome</keyword>
<dbReference type="OrthoDB" id="411785at2759"/>
<reference evidence="5 6" key="1">
    <citation type="journal article" date="2017" name="PLoS Biol.">
        <title>The sea cucumber genome provides insights into morphological evolution and visceral regeneration.</title>
        <authorList>
            <person name="Zhang X."/>
            <person name="Sun L."/>
            <person name="Yuan J."/>
            <person name="Sun Y."/>
            <person name="Gao Y."/>
            <person name="Zhang L."/>
            <person name="Li S."/>
            <person name="Dai H."/>
            <person name="Hamel J.F."/>
            <person name="Liu C."/>
            <person name="Yu Y."/>
            <person name="Liu S."/>
            <person name="Lin W."/>
            <person name="Guo K."/>
            <person name="Jin S."/>
            <person name="Xu P."/>
            <person name="Storey K.B."/>
            <person name="Huan P."/>
            <person name="Zhang T."/>
            <person name="Zhou Y."/>
            <person name="Zhang J."/>
            <person name="Lin C."/>
            <person name="Li X."/>
            <person name="Xing L."/>
            <person name="Huo D."/>
            <person name="Sun M."/>
            <person name="Wang L."/>
            <person name="Mercier A."/>
            <person name="Li F."/>
            <person name="Yang H."/>
            <person name="Xiang J."/>
        </authorList>
    </citation>
    <scope>NUCLEOTIDE SEQUENCE [LARGE SCALE GENOMIC DNA]</scope>
    <source>
        <strain evidence="5">Shaxun</strain>
        <tissue evidence="5">Muscle</tissue>
    </source>
</reference>
<dbReference type="PANTHER" id="PTHR12176:SF83">
    <property type="entry name" value="CITRATE SYNTHASE-LYSINE N-METHYLTRANSFERASE CSKMT, MITOCHONDRIAL"/>
    <property type="match status" value="1"/>
</dbReference>
<dbReference type="PANTHER" id="PTHR12176">
    <property type="entry name" value="SAM-DEPENDENT METHYLTRANSFERASE SUPERFAMILY PROTEIN"/>
    <property type="match status" value="1"/>
</dbReference>
<dbReference type="STRING" id="307972.A0A2G8K9M4"/>
<dbReference type="EMBL" id="MRZV01000762">
    <property type="protein sequence ID" value="PIK44675.1"/>
    <property type="molecule type" value="Genomic_DNA"/>
</dbReference>
<evidence type="ECO:0000313" key="6">
    <source>
        <dbReference type="Proteomes" id="UP000230750"/>
    </source>
</evidence>